<gene>
    <name evidence="2" type="ORF">O6P43_030882</name>
</gene>
<evidence type="ECO:0000313" key="3">
    <source>
        <dbReference type="Proteomes" id="UP001163823"/>
    </source>
</evidence>
<evidence type="ECO:0000313" key="2">
    <source>
        <dbReference type="EMBL" id="KAJ7945881.1"/>
    </source>
</evidence>
<dbReference type="EMBL" id="JARAOO010000013">
    <property type="protein sequence ID" value="KAJ7945881.1"/>
    <property type="molecule type" value="Genomic_DNA"/>
</dbReference>
<name>A0AAD7P8C5_QUISA</name>
<organism evidence="2 3">
    <name type="scientific">Quillaja saponaria</name>
    <name type="common">Soap bark tree</name>
    <dbReference type="NCBI Taxonomy" id="32244"/>
    <lineage>
        <taxon>Eukaryota</taxon>
        <taxon>Viridiplantae</taxon>
        <taxon>Streptophyta</taxon>
        <taxon>Embryophyta</taxon>
        <taxon>Tracheophyta</taxon>
        <taxon>Spermatophyta</taxon>
        <taxon>Magnoliopsida</taxon>
        <taxon>eudicotyledons</taxon>
        <taxon>Gunneridae</taxon>
        <taxon>Pentapetalae</taxon>
        <taxon>rosids</taxon>
        <taxon>fabids</taxon>
        <taxon>Fabales</taxon>
        <taxon>Quillajaceae</taxon>
        <taxon>Quillaja</taxon>
    </lineage>
</organism>
<feature type="compositionally biased region" description="Basic and acidic residues" evidence="1">
    <location>
        <begin position="163"/>
        <end position="188"/>
    </location>
</feature>
<comment type="caution">
    <text evidence="2">The sequence shown here is derived from an EMBL/GenBank/DDBJ whole genome shotgun (WGS) entry which is preliminary data.</text>
</comment>
<sequence>MESSVGFFLLLKRSRFLTLQVPLQQNTLHGIPSQNFTPVTGKRNVPKPRTTCFMVFSQTPMTTMIILPENAKKAVIFLQRLTSPNHLISFLRALLCPIRKSMKIPSKDNESNDFEDDDRPGNSGSGSGLGFNSGPPSSKKNKKNDGNGSDNDDENFLPTAFGREIKEGAMRRKTERDRVKSEKKRAESKGQGQSGYGDVGNLRGIQRALG</sequence>
<proteinExistence type="predicted"/>
<protein>
    <submittedName>
        <fullName evidence="2">Septin and tuftelin-interacting protein 1-like 1</fullName>
    </submittedName>
</protein>
<keyword evidence="3" id="KW-1185">Reference proteome</keyword>
<dbReference type="Proteomes" id="UP001163823">
    <property type="component" value="Chromosome 13"/>
</dbReference>
<dbReference type="KEGG" id="qsa:O6P43_030882"/>
<feature type="region of interest" description="Disordered" evidence="1">
    <location>
        <begin position="105"/>
        <end position="210"/>
    </location>
</feature>
<accession>A0AAD7P8C5</accession>
<reference evidence="2" key="1">
    <citation type="journal article" date="2023" name="Science">
        <title>Elucidation of the pathway for biosynthesis of saponin adjuvants from the soapbark tree.</title>
        <authorList>
            <person name="Reed J."/>
            <person name="Orme A."/>
            <person name="El-Demerdash A."/>
            <person name="Owen C."/>
            <person name="Martin L.B.B."/>
            <person name="Misra R.C."/>
            <person name="Kikuchi S."/>
            <person name="Rejzek M."/>
            <person name="Martin A.C."/>
            <person name="Harkess A."/>
            <person name="Leebens-Mack J."/>
            <person name="Louveau T."/>
            <person name="Stephenson M.J."/>
            <person name="Osbourn A."/>
        </authorList>
    </citation>
    <scope>NUCLEOTIDE SEQUENCE</scope>
    <source>
        <strain evidence="2">S10</strain>
    </source>
</reference>
<evidence type="ECO:0000256" key="1">
    <source>
        <dbReference type="SAM" id="MobiDB-lite"/>
    </source>
</evidence>
<dbReference type="AlphaFoldDB" id="A0AAD7P8C5"/>